<dbReference type="PANTHER" id="PTHR36617">
    <property type="entry name" value="PROTEIN, PUTATIVE-RELATED"/>
    <property type="match status" value="1"/>
</dbReference>
<keyword evidence="2" id="KW-1185">Reference proteome</keyword>
<accession>A0A9R1VWR1</accession>
<evidence type="ECO:0000313" key="1">
    <source>
        <dbReference type="EMBL" id="KAJ0212352.1"/>
    </source>
</evidence>
<dbReference type="EMBL" id="NBSK02000004">
    <property type="protein sequence ID" value="KAJ0212352.1"/>
    <property type="molecule type" value="Genomic_DNA"/>
</dbReference>
<proteinExistence type="predicted"/>
<gene>
    <name evidence="1" type="ORF">LSAT_V11C400177480</name>
</gene>
<name>A0A9R1VWR1_LACSA</name>
<dbReference type="Proteomes" id="UP000235145">
    <property type="component" value="Unassembled WGS sequence"/>
</dbReference>
<evidence type="ECO:0000313" key="2">
    <source>
        <dbReference type="Proteomes" id="UP000235145"/>
    </source>
</evidence>
<dbReference type="PANTHER" id="PTHR36617:SF5">
    <property type="entry name" value="OS05G0421675 PROTEIN"/>
    <property type="match status" value="1"/>
</dbReference>
<protein>
    <recommendedName>
        <fullName evidence="3">Reverse transcriptase zinc-binding domain-containing protein</fullName>
    </recommendedName>
</protein>
<evidence type="ECO:0008006" key="3">
    <source>
        <dbReference type="Google" id="ProtNLM"/>
    </source>
</evidence>
<organism evidence="1 2">
    <name type="scientific">Lactuca sativa</name>
    <name type="common">Garden lettuce</name>
    <dbReference type="NCBI Taxonomy" id="4236"/>
    <lineage>
        <taxon>Eukaryota</taxon>
        <taxon>Viridiplantae</taxon>
        <taxon>Streptophyta</taxon>
        <taxon>Embryophyta</taxon>
        <taxon>Tracheophyta</taxon>
        <taxon>Spermatophyta</taxon>
        <taxon>Magnoliopsida</taxon>
        <taxon>eudicotyledons</taxon>
        <taxon>Gunneridae</taxon>
        <taxon>Pentapetalae</taxon>
        <taxon>asterids</taxon>
        <taxon>campanulids</taxon>
        <taxon>Asterales</taxon>
        <taxon>Asteraceae</taxon>
        <taxon>Cichorioideae</taxon>
        <taxon>Cichorieae</taxon>
        <taxon>Lactucinae</taxon>
        <taxon>Lactuca</taxon>
    </lineage>
</organism>
<comment type="caution">
    <text evidence="1">The sequence shown here is derived from an EMBL/GenBank/DDBJ whole genome shotgun (WGS) entry which is preliminary data.</text>
</comment>
<reference evidence="1 2" key="1">
    <citation type="journal article" date="2017" name="Nat. Commun.">
        <title>Genome assembly with in vitro proximity ligation data and whole-genome triplication in lettuce.</title>
        <authorList>
            <person name="Reyes-Chin-Wo S."/>
            <person name="Wang Z."/>
            <person name="Yang X."/>
            <person name="Kozik A."/>
            <person name="Arikit S."/>
            <person name="Song C."/>
            <person name="Xia L."/>
            <person name="Froenicke L."/>
            <person name="Lavelle D.O."/>
            <person name="Truco M.J."/>
            <person name="Xia R."/>
            <person name="Zhu S."/>
            <person name="Xu C."/>
            <person name="Xu H."/>
            <person name="Xu X."/>
            <person name="Cox K."/>
            <person name="Korf I."/>
            <person name="Meyers B.C."/>
            <person name="Michelmore R.W."/>
        </authorList>
    </citation>
    <scope>NUCLEOTIDE SEQUENCE [LARGE SCALE GENOMIC DNA]</scope>
    <source>
        <strain evidence="2">cv. Salinas</strain>
        <tissue evidence="1">Seedlings</tissue>
    </source>
</reference>
<sequence>MGTNGYGHTQSPQKPHDYLCKKSITGVWKNIVGMVKDIEAHEQTLFWQDTWLGHERLKSKYLSLYELESNKRCTVADRSCLISAGLSTELQNLSNETVSCHLGDGPDRWQCLLAPYGYLMVRTLRGRIDFFALQSATLPRISWCKIVPLKVLCFIWRVAQGSILAATTLQQRGVTINITTCSNYADYILFNFPFVGLIRERIFTWCRINQHVVIFFNSRLHGEDAPN</sequence>
<dbReference type="AlphaFoldDB" id="A0A9R1VWR1"/>